<dbReference type="Gene3D" id="3.30.930.10">
    <property type="entry name" value="Bira Bifunctional Protein, Domain 2"/>
    <property type="match status" value="1"/>
</dbReference>
<proteinExistence type="predicted"/>
<dbReference type="GO" id="GO:0004077">
    <property type="term" value="F:biotin--[biotin carboxyl-carrier protein] ligase activity"/>
    <property type="evidence" value="ECO:0007669"/>
    <property type="project" value="TreeGrafter"/>
</dbReference>
<dbReference type="PROSITE" id="PS51733">
    <property type="entry name" value="BPL_LPL_CATALYTIC"/>
    <property type="match status" value="1"/>
</dbReference>
<organism evidence="2 3">
    <name type="scientific">Romanomermis culicivorax</name>
    <name type="common">Nematode worm</name>
    <dbReference type="NCBI Taxonomy" id="13658"/>
    <lineage>
        <taxon>Eukaryota</taxon>
        <taxon>Metazoa</taxon>
        <taxon>Ecdysozoa</taxon>
        <taxon>Nematoda</taxon>
        <taxon>Enoplea</taxon>
        <taxon>Dorylaimia</taxon>
        <taxon>Mermithida</taxon>
        <taxon>Mermithoidea</taxon>
        <taxon>Mermithidae</taxon>
        <taxon>Romanomermis</taxon>
    </lineage>
</organism>
<dbReference type="PANTHER" id="PTHR12835">
    <property type="entry name" value="BIOTIN PROTEIN LIGASE"/>
    <property type="match status" value="1"/>
</dbReference>
<sequence length="923" mass="103758">MSTNRKKIYICVGPDSDQSDSSFNKLSEILSTVLRNDLYSTERLYENATDDHKCVEDVLTSIQIPSDVVSGLILSNYAAKLPTIYEPLKNFFLRGGQSAKVLTFCEDLQKNPDTLKLLNIISQDEQSLGNILDLFRLISAGRDVPVDRQFVTLAPNPAAVVDRMDDEFTVAVAKVENSFAYLDVSAESGSELVFVSQSLEKSLQASTAVWTALAQAMDLEIVSVVPQIDEDHQHDDYAWHPPRDSIPVTLQTILICIGRESTDRSAGTYLAKLDQSLKAILEPAHFKYHHTTLEKLSDELSHSNLHKKYSAIVLAAENSAKDVDEKSKRNLLDYFRRGGKVLFLGRTTADENWTWLLDSLVPDKQILGNVKSKFDKFAGGERIPSDWPVQINSDSKSGDAKYEKQNYAVAMLKVDGMIPVLYVSADEAGTVAFAAAHPFDLLDQNVNVWKDLLRVIDVNVLPGQDHKFTYNRMMNRLQNEVIKPMPPNLFIYSDDKSVFKNFAQLFKRVLHRNTYVIYQLESEILKNIRWTPYCKILFVPDAQLDDVVKKKMLDYVKSTADGGRVVYFYADKEKFIADNGPLWLMDGVIDEKEISQDFSDRFRRFVRTNSLPTNLVTRPTADSKDKNIPEYYAALLRIAGASIFYMSRDERRSVAFVVGMPEKFANPDIQDECWRDLLRLFDLDVAANGPISLTSGYLSCKNEVTLIKTCELMKAVTSESTPDMLFVRISSDSGSPTFPIRVKETHTDFDSKQFFHALKTNMLDEIGKVWMSPAGAATFAFNIKIPKNSALGKHIGFAKCLATYGVLKGIKSMAVYTEASKLGLLQLGLKWPDDIYHDKTIKLGGVLCKVDERLADSYVVSYGIGVNVSNQRPTACLNDFVNSDAVFETEDVIASILNEFEKLLEFCQKEGTDAVAKLFNENY</sequence>
<feature type="domain" description="BPL/LPL catalytic" evidence="1">
    <location>
        <begin position="719"/>
        <end position="908"/>
    </location>
</feature>
<reference evidence="3" key="1">
    <citation type="submission" date="2022-11" db="UniProtKB">
        <authorList>
            <consortium name="WormBaseParasite"/>
        </authorList>
    </citation>
    <scope>IDENTIFICATION</scope>
</reference>
<evidence type="ECO:0000313" key="2">
    <source>
        <dbReference type="Proteomes" id="UP000887565"/>
    </source>
</evidence>
<name>A0A915L0S2_ROMCU</name>
<dbReference type="Proteomes" id="UP000887565">
    <property type="component" value="Unplaced"/>
</dbReference>
<dbReference type="GO" id="GO:0005737">
    <property type="term" value="C:cytoplasm"/>
    <property type="evidence" value="ECO:0007669"/>
    <property type="project" value="TreeGrafter"/>
</dbReference>
<evidence type="ECO:0000313" key="3">
    <source>
        <dbReference type="WBParaSite" id="nRc.2.0.1.t44060-RA"/>
    </source>
</evidence>
<dbReference type="PANTHER" id="PTHR12835:SF5">
    <property type="entry name" value="BIOTIN--PROTEIN LIGASE"/>
    <property type="match status" value="1"/>
</dbReference>
<evidence type="ECO:0000259" key="1">
    <source>
        <dbReference type="PROSITE" id="PS51733"/>
    </source>
</evidence>
<dbReference type="InterPro" id="IPR045864">
    <property type="entry name" value="aa-tRNA-synth_II/BPL/LPL"/>
</dbReference>
<dbReference type="Pfam" id="PF03099">
    <property type="entry name" value="BPL_LplA_LipB"/>
    <property type="match status" value="1"/>
</dbReference>
<accession>A0A915L0S2</accession>
<dbReference type="AlphaFoldDB" id="A0A915L0S2"/>
<dbReference type="SUPFAM" id="SSF55681">
    <property type="entry name" value="Class II aaRS and biotin synthetases"/>
    <property type="match status" value="1"/>
</dbReference>
<keyword evidence="2" id="KW-1185">Reference proteome</keyword>
<dbReference type="InterPro" id="IPR004143">
    <property type="entry name" value="BPL_LPL_catalytic"/>
</dbReference>
<protein>
    <submittedName>
        <fullName evidence="3">BPL/LPL catalytic domain-containing protein</fullName>
    </submittedName>
</protein>
<dbReference type="WBParaSite" id="nRc.2.0.1.t44060-RA">
    <property type="protein sequence ID" value="nRc.2.0.1.t44060-RA"/>
    <property type="gene ID" value="nRc.2.0.1.g44060"/>
</dbReference>